<keyword evidence="7" id="KW-0508">mRNA splicing</keyword>
<organism evidence="12 13">
    <name type="scientific">Oryzias latipes</name>
    <name type="common">Japanese rice fish</name>
    <name type="synonym">Japanese killifish</name>
    <dbReference type="NCBI Taxonomy" id="8090"/>
    <lineage>
        <taxon>Eukaryota</taxon>
        <taxon>Metazoa</taxon>
        <taxon>Chordata</taxon>
        <taxon>Craniata</taxon>
        <taxon>Vertebrata</taxon>
        <taxon>Euteleostomi</taxon>
        <taxon>Actinopterygii</taxon>
        <taxon>Neopterygii</taxon>
        <taxon>Teleostei</taxon>
        <taxon>Neoteleostei</taxon>
        <taxon>Acanthomorphata</taxon>
        <taxon>Ovalentaria</taxon>
        <taxon>Atherinomorphae</taxon>
        <taxon>Beloniformes</taxon>
        <taxon>Adrianichthyidae</taxon>
        <taxon>Oryziinae</taxon>
        <taxon>Oryzias</taxon>
    </lineage>
</organism>
<dbReference type="Pfam" id="PF15264">
    <property type="entry name" value="TSSC4"/>
    <property type="match status" value="1"/>
</dbReference>
<dbReference type="Ensembl" id="ENSORLT00000036433.1">
    <property type="protein sequence ID" value="ENSORLP00000036349.1"/>
    <property type="gene ID" value="ENSORLG00000022500.1"/>
</dbReference>
<evidence type="ECO:0000256" key="11">
    <source>
        <dbReference type="SAM" id="MobiDB-lite"/>
    </source>
</evidence>
<comment type="subcellular location">
    <subcellularLocation>
        <location evidence="2">Cytoplasm</location>
    </subcellularLocation>
    <subcellularLocation>
        <location evidence="1">Nucleus</location>
    </subcellularLocation>
</comment>
<dbReference type="Proteomes" id="UP000001038">
    <property type="component" value="Chromosome 3"/>
</dbReference>
<proteinExistence type="inferred from homology"/>
<name>A0A3B3HWY6_ORYLA</name>
<keyword evidence="5" id="KW-0507">mRNA processing</keyword>
<dbReference type="GO" id="GO:0005681">
    <property type="term" value="C:spliceosomal complex"/>
    <property type="evidence" value="ECO:0007669"/>
    <property type="project" value="UniProtKB-KW"/>
</dbReference>
<reference evidence="12" key="2">
    <citation type="submission" date="2025-08" db="UniProtKB">
        <authorList>
            <consortium name="Ensembl"/>
        </authorList>
    </citation>
    <scope>IDENTIFICATION</scope>
    <source>
        <strain evidence="12">Hd-rR</strain>
    </source>
</reference>
<evidence type="ECO:0000256" key="6">
    <source>
        <dbReference type="ARBA" id="ARBA00022728"/>
    </source>
</evidence>
<dbReference type="STRING" id="8090.ENSORLP00000036349"/>
<sequence length="137" mass="15413">PVEAGTLQEHLEPLRSLKVDHTFVLSGGNSAFSDRSRSVFDCLDGVERQTAPLLPEESMSLPKCPPSAKKRGVPDYLLHPDRWTGYSLEDMKETTDHENHRAAHNLLSSLWPEEGNRPLGDPPPRHTTSKRVRVRVK</sequence>
<dbReference type="PANTHER" id="PTHR13445">
    <property type="entry name" value="TUMOR SUPPRESSING SUBTRANSFERABLE CANDIDATE 4 TSSC4"/>
    <property type="match status" value="1"/>
</dbReference>
<dbReference type="Bgee" id="ENSORLG00000022500">
    <property type="expression patterns" value="Expressed in ovary and 14 other cell types or tissues"/>
</dbReference>
<keyword evidence="8" id="KW-0539">Nucleus</keyword>
<evidence type="ECO:0000256" key="7">
    <source>
        <dbReference type="ARBA" id="ARBA00023187"/>
    </source>
</evidence>
<dbReference type="InParanoid" id="A0A3B3HWY6"/>
<keyword evidence="4" id="KW-0963">Cytoplasm</keyword>
<evidence type="ECO:0000256" key="3">
    <source>
        <dbReference type="ARBA" id="ARBA00010362"/>
    </source>
</evidence>
<keyword evidence="13" id="KW-1185">Reference proteome</keyword>
<comment type="function">
    <text evidence="10">Protein associated with the U5 snRNP, during its maturation and its post-splicing recycling and which is required for spliceosomal tri-snRNP complex assembly in the nucleus. Has a molecular sequestering activity and transiently hinders SNRNP200 binding sites for constitutive splicing factors that intervene later during the assembly of the spliceosome and splicing. Together with its molecular sequestering activity, may also function as a molecular adapter and placeholder, coordinating the assembly of the U5 snRNP and its association with the U4/U6 di-snRNP.</text>
</comment>
<dbReference type="GO" id="GO:0006397">
    <property type="term" value="P:mRNA processing"/>
    <property type="evidence" value="ECO:0007669"/>
    <property type="project" value="UniProtKB-KW"/>
</dbReference>
<evidence type="ECO:0000256" key="4">
    <source>
        <dbReference type="ARBA" id="ARBA00022490"/>
    </source>
</evidence>
<dbReference type="InterPro" id="IPR029338">
    <property type="entry name" value="TSSC4"/>
</dbReference>
<dbReference type="GO" id="GO:0005737">
    <property type="term" value="C:cytoplasm"/>
    <property type="evidence" value="ECO:0007669"/>
    <property type="project" value="UniProtKB-SubCell"/>
</dbReference>
<reference evidence="12 13" key="1">
    <citation type="journal article" date="2007" name="Nature">
        <title>The medaka draft genome and insights into vertebrate genome evolution.</title>
        <authorList>
            <person name="Kasahara M."/>
            <person name="Naruse K."/>
            <person name="Sasaki S."/>
            <person name="Nakatani Y."/>
            <person name="Qu W."/>
            <person name="Ahsan B."/>
            <person name="Yamada T."/>
            <person name="Nagayasu Y."/>
            <person name="Doi K."/>
            <person name="Kasai Y."/>
            <person name="Jindo T."/>
            <person name="Kobayashi D."/>
            <person name="Shimada A."/>
            <person name="Toyoda A."/>
            <person name="Kuroki Y."/>
            <person name="Fujiyama A."/>
            <person name="Sasaki T."/>
            <person name="Shimizu A."/>
            <person name="Asakawa S."/>
            <person name="Shimizu N."/>
            <person name="Hashimoto S."/>
            <person name="Yang J."/>
            <person name="Lee Y."/>
            <person name="Matsushima K."/>
            <person name="Sugano S."/>
            <person name="Sakaizumi M."/>
            <person name="Narita T."/>
            <person name="Ohishi K."/>
            <person name="Haga S."/>
            <person name="Ohta F."/>
            <person name="Nomoto H."/>
            <person name="Nogata K."/>
            <person name="Morishita T."/>
            <person name="Endo T."/>
            <person name="Shin-I T."/>
            <person name="Takeda H."/>
            <person name="Morishita S."/>
            <person name="Kohara Y."/>
        </authorList>
    </citation>
    <scope>NUCLEOTIDE SEQUENCE [LARGE SCALE GENOMIC DNA]</scope>
    <source>
        <strain evidence="12 13">Hd-rR</strain>
    </source>
</reference>
<feature type="region of interest" description="Disordered" evidence="11">
    <location>
        <begin position="108"/>
        <end position="137"/>
    </location>
</feature>
<evidence type="ECO:0000256" key="9">
    <source>
        <dbReference type="ARBA" id="ARBA00035304"/>
    </source>
</evidence>
<accession>A0A3B3HWY6</accession>
<protein>
    <recommendedName>
        <fullName evidence="9">U5 small nuclear ribonucleoprotein TSSC4</fullName>
    </recommendedName>
</protein>
<feature type="compositionally biased region" description="Basic residues" evidence="11">
    <location>
        <begin position="127"/>
        <end position="137"/>
    </location>
</feature>
<evidence type="ECO:0000313" key="13">
    <source>
        <dbReference type="Proteomes" id="UP000001038"/>
    </source>
</evidence>
<reference evidence="12" key="3">
    <citation type="submission" date="2025-09" db="UniProtKB">
        <authorList>
            <consortium name="Ensembl"/>
        </authorList>
    </citation>
    <scope>IDENTIFICATION</scope>
    <source>
        <strain evidence="12">Hd-rR</strain>
    </source>
</reference>
<keyword evidence="6" id="KW-0747">Spliceosome</keyword>
<dbReference type="AlphaFoldDB" id="A0A3B3HWY6"/>
<dbReference type="GO" id="GO:0008380">
    <property type="term" value="P:RNA splicing"/>
    <property type="evidence" value="ECO:0007669"/>
    <property type="project" value="UniProtKB-KW"/>
</dbReference>
<evidence type="ECO:0000313" key="12">
    <source>
        <dbReference type="Ensembl" id="ENSORLP00000036349.1"/>
    </source>
</evidence>
<evidence type="ECO:0000256" key="10">
    <source>
        <dbReference type="ARBA" id="ARBA00045970"/>
    </source>
</evidence>
<evidence type="ECO:0000256" key="1">
    <source>
        <dbReference type="ARBA" id="ARBA00004123"/>
    </source>
</evidence>
<evidence type="ECO:0000256" key="5">
    <source>
        <dbReference type="ARBA" id="ARBA00022664"/>
    </source>
</evidence>
<dbReference type="PANTHER" id="PTHR13445:SF3">
    <property type="entry name" value="U5 SMALL NUCLEAR RIBONUCLEOPROTEIN TSSC4"/>
    <property type="match status" value="1"/>
</dbReference>
<comment type="similarity">
    <text evidence="3">Belongs to the TSSC4 family.</text>
</comment>
<dbReference type="GeneTree" id="ENSGT00940000171378"/>
<evidence type="ECO:0000256" key="8">
    <source>
        <dbReference type="ARBA" id="ARBA00023242"/>
    </source>
</evidence>
<evidence type="ECO:0000256" key="2">
    <source>
        <dbReference type="ARBA" id="ARBA00004496"/>
    </source>
</evidence>